<gene>
    <name evidence="3" type="primary">LOC108704626</name>
</gene>
<accession>A0A8J1KY17</accession>
<evidence type="ECO:0000313" key="2">
    <source>
        <dbReference type="Proteomes" id="UP000186698"/>
    </source>
</evidence>
<evidence type="ECO:0000256" key="1">
    <source>
        <dbReference type="SAM" id="MobiDB-lite"/>
    </source>
</evidence>
<proteinExistence type="predicted"/>
<organism evidence="2 3">
    <name type="scientific">Xenopus laevis</name>
    <name type="common">African clawed frog</name>
    <dbReference type="NCBI Taxonomy" id="8355"/>
    <lineage>
        <taxon>Eukaryota</taxon>
        <taxon>Metazoa</taxon>
        <taxon>Chordata</taxon>
        <taxon>Craniata</taxon>
        <taxon>Vertebrata</taxon>
        <taxon>Euteleostomi</taxon>
        <taxon>Amphibia</taxon>
        <taxon>Batrachia</taxon>
        <taxon>Anura</taxon>
        <taxon>Pipoidea</taxon>
        <taxon>Pipidae</taxon>
        <taxon>Xenopodinae</taxon>
        <taxon>Xenopus</taxon>
        <taxon>Xenopus</taxon>
    </lineage>
</organism>
<name>A0A8J1KY17_XENLA</name>
<dbReference type="OrthoDB" id="9890779at2759"/>
<protein>
    <submittedName>
        <fullName evidence="3">Uncharacterized protein LOC108704626</fullName>
    </submittedName>
</protein>
<reference evidence="3" key="1">
    <citation type="submission" date="2025-08" db="UniProtKB">
        <authorList>
            <consortium name="RefSeq"/>
        </authorList>
    </citation>
    <scope>IDENTIFICATION</scope>
    <source>
        <strain evidence="3">J_2021</strain>
        <tissue evidence="3">Erythrocytes</tissue>
    </source>
</reference>
<sequence>MSTVGRTPRKNSSVKMVVQNPEESPPPAEVQVTIPKVPLTKKSKHKEPLGLIRRKMVAQNQEIQEIRTEGCREEPFHAQDSASLAPSPGVEDGLYTRFQGNEVATQTPPVYCFSSLDEIVEFLNSCKKNEERRIPPALSLFEDPPDDLGQGGHEVLSNDAHSQSLKLDIEEEEDEDQPIVSHLYPDPSVHYFSSSSPPCFPVVKRRRKQRFHCDWQGPVTIISSPNVPVNAVELRVGEDLAMSIRRQVDVNNPGAFGWQLAKLLFTEEELYGHNFNGTDQKMPLSPRRVHAIQHAFHDYFPKDMADEALAKGRTAINQGIRNMFYVRSRRDGDYV</sequence>
<evidence type="ECO:0000313" key="3">
    <source>
        <dbReference type="RefSeq" id="XP_041421628.1"/>
    </source>
</evidence>
<dbReference type="GeneID" id="108704626"/>
<keyword evidence="2" id="KW-1185">Reference proteome</keyword>
<dbReference type="KEGG" id="xla:108704626"/>
<dbReference type="AlphaFoldDB" id="A0A8J1KY17"/>
<dbReference type="Proteomes" id="UP000186698">
    <property type="component" value="Chromosome 6L"/>
</dbReference>
<feature type="compositionally biased region" description="Polar residues" evidence="1">
    <location>
        <begin position="1"/>
        <end position="14"/>
    </location>
</feature>
<dbReference type="RefSeq" id="XP_041421628.1">
    <property type="nucleotide sequence ID" value="XM_041565694.1"/>
</dbReference>
<feature type="region of interest" description="Disordered" evidence="1">
    <location>
        <begin position="1"/>
        <end position="29"/>
    </location>
</feature>